<dbReference type="InterPro" id="IPR037066">
    <property type="entry name" value="Plug_dom_sf"/>
</dbReference>
<evidence type="ECO:0000256" key="1">
    <source>
        <dbReference type="ARBA" id="ARBA00004442"/>
    </source>
</evidence>
<dbReference type="InterPro" id="IPR013784">
    <property type="entry name" value="Carb-bd-like_fold"/>
</dbReference>
<dbReference type="InterPro" id="IPR012910">
    <property type="entry name" value="Plug_dom"/>
</dbReference>
<dbReference type="PANTHER" id="PTHR40980:SF4">
    <property type="entry name" value="TONB-DEPENDENT RECEPTOR-LIKE BETA-BARREL DOMAIN-CONTAINING PROTEIN"/>
    <property type="match status" value="1"/>
</dbReference>
<keyword evidence="4" id="KW-0732">Signal</keyword>
<feature type="domain" description="Outer membrane protein beta-barrel" evidence="6">
    <location>
        <begin position="383"/>
        <end position="786"/>
    </location>
</feature>
<dbReference type="Pfam" id="PF07715">
    <property type="entry name" value="Plug"/>
    <property type="match status" value="1"/>
</dbReference>
<dbReference type="SUPFAM" id="SSF49452">
    <property type="entry name" value="Starch-binding domain-like"/>
    <property type="match status" value="1"/>
</dbReference>
<evidence type="ECO:0000256" key="3">
    <source>
        <dbReference type="ARBA" id="ARBA00023237"/>
    </source>
</evidence>
<dbReference type="Pfam" id="PF13620">
    <property type="entry name" value="CarboxypepD_reg"/>
    <property type="match status" value="1"/>
</dbReference>
<feature type="domain" description="TonB-dependent receptor plug" evidence="5">
    <location>
        <begin position="136"/>
        <end position="225"/>
    </location>
</feature>
<evidence type="ECO:0000256" key="4">
    <source>
        <dbReference type="SAM" id="SignalP"/>
    </source>
</evidence>
<accession>A0A1G9LC66</accession>
<dbReference type="InterPro" id="IPR041700">
    <property type="entry name" value="OMP_b-brl_3"/>
</dbReference>
<proteinExistence type="predicted"/>
<dbReference type="Gene3D" id="2.170.130.10">
    <property type="entry name" value="TonB-dependent receptor, plug domain"/>
    <property type="match status" value="1"/>
</dbReference>
<keyword evidence="8" id="KW-1185">Reference proteome</keyword>
<evidence type="ECO:0000313" key="8">
    <source>
        <dbReference type="Proteomes" id="UP000198901"/>
    </source>
</evidence>
<dbReference type="RefSeq" id="WP_093199406.1">
    <property type="nucleotide sequence ID" value="NZ_FNGS01000002.1"/>
</dbReference>
<dbReference type="Pfam" id="PF14905">
    <property type="entry name" value="OMP_b-brl_3"/>
    <property type="match status" value="1"/>
</dbReference>
<dbReference type="InterPro" id="IPR036942">
    <property type="entry name" value="Beta-barrel_TonB_sf"/>
</dbReference>
<feature type="chain" id="PRO_5011597931" evidence="4">
    <location>
        <begin position="21"/>
        <end position="815"/>
    </location>
</feature>
<dbReference type="Proteomes" id="UP000198901">
    <property type="component" value="Unassembled WGS sequence"/>
</dbReference>
<keyword evidence="7" id="KW-0675">Receptor</keyword>
<keyword evidence="2" id="KW-0472">Membrane</keyword>
<dbReference type="GO" id="GO:0030246">
    <property type="term" value="F:carbohydrate binding"/>
    <property type="evidence" value="ECO:0007669"/>
    <property type="project" value="InterPro"/>
</dbReference>
<organism evidence="7 8">
    <name type="scientific">Siphonobacter aquaeclarae</name>
    <dbReference type="NCBI Taxonomy" id="563176"/>
    <lineage>
        <taxon>Bacteria</taxon>
        <taxon>Pseudomonadati</taxon>
        <taxon>Bacteroidota</taxon>
        <taxon>Cytophagia</taxon>
        <taxon>Cytophagales</taxon>
        <taxon>Cytophagaceae</taxon>
        <taxon>Siphonobacter</taxon>
    </lineage>
</organism>
<keyword evidence="3" id="KW-0998">Cell outer membrane</keyword>
<protein>
    <submittedName>
        <fullName evidence="7">Outer membrane receptor proteins, mostly Fe transport</fullName>
    </submittedName>
</protein>
<reference evidence="7 8" key="1">
    <citation type="submission" date="2016-10" db="EMBL/GenBank/DDBJ databases">
        <authorList>
            <person name="de Groot N.N."/>
        </authorList>
    </citation>
    <scope>NUCLEOTIDE SEQUENCE [LARGE SCALE GENOMIC DNA]</scope>
    <source>
        <strain evidence="7 8">DSM 21668</strain>
    </source>
</reference>
<evidence type="ECO:0000313" key="7">
    <source>
        <dbReference type="EMBL" id="SDL59558.1"/>
    </source>
</evidence>
<comment type="subcellular location">
    <subcellularLocation>
        <location evidence="1">Cell outer membrane</location>
    </subcellularLocation>
</comment>
<gene>
    <name evidence="7" type="ORF">SAMN04488090_1358</name>
</gene>
<evidence type="ECO:0000259" key="5">
    <source>
        <dbReference type="Pfam" id="PF07715"/>
    </source>
</evidence>
<evidence type="ECO:0000259" key="6">
    <source>
        <dbReference type="Pfam" id="PF14905"/>
    </source>
</evidence>
<name>A0A1G9LC66_9BACT</name>
<dbReference type="OrthoDB" id="905812at2"/>
<dbReference type="AlphaFoldDB" id="A0A1G9LC66"/>
<dbReference type="Gene3D" id="2.40.170.20">
    <property type="entry name" value="TonB-dependent receptor, beta-barrel domain"/>
    <property type="match status" value="1"/>
</dbReference>
<feature type="signal peptide" evidence="4">
    <location>
        <begin position="1"/>
        <end position="20"/>
    </location>
</feature>
<dbReference type="STRING" id="563176.SAMN04488090_1358"/>
<dbReference type="EMBL" id="FNGS01000002">
    <property type="protein sequence ID" value="SDL59558.1"/>
    <property type="molecule type" value="Genomic_DNA"/>
</dbReference>
<dbReference type="SUPFAM" id="SSF56935">
    <property type="entry name" value="Porins"/>
    <property type="match status" value="1"/>
</dbReference>
<evidence type="ECO:0000256" key="2">
    <source>
        <dbReference type="ARBA" id="ARBA00023136"/>
    </source>
</evidence>
<sequence>MKTIITALAILICCTTSLWAQQAFRGTVTGKIVDEAGKSVEFATVMVLNAADSTLAKGAVADASGQFEVENLAAGRYIVSTTQVGFKKKVTPAFVLNAESPSVKLAALVMEAASQNLKEVTVAAAKPFIEQQIDKTVVNVENSIVAAGNSALEVLERSPGVTVDKDGNISLKGKSQVRVMIDGKPTYLSNEDLANLLKNMQANQLEKIEIMTNPSAKYDAAGNAGIINIRTKKNQNMGLNGSVSVGAGYGKNPKGNGSLNLNFRQNKWNVYTNYSYGNRKNWREQAITRKFFENGATTAFFDQYATNISRNFNHSLKLGADYFVSKKTTLGVILNGNLGEWNNLGDNNTNIYKGMTTLEKRTQTLQDFTNTWKNLTANFNVKHTIDSTGKEITADLDYARYDNRTDQRYNIATYDPKGTIIEGPRLDLGNTKGIVDIYTAKVDYTHPLSKTVKLEMGAKTAYVTTGNDMRFSIRQGEVTTPDPGRTNEFVYKENINALYLNFSKQFKKTGVQLGLRGEQTIMRGDQVTSDSSFRRDYLNLFPSVFIRHELNKKNSVGFSYSYRIDRPNYQDLNPFLFFLDPYTFNLGNPYLRPQFTHSLEANHTWANMITTTINYSRTNSVITDVLRQDDDARTTYQTKDNLGFRENLGISVSAPIKITKWLMSINYVNVLRNRYNGVLNGEPFDGHLTSVLLNSQNQITLPKDWSAEVSGFYTSGFLEGTLVGKPMWQMTLGVQKQFWQKKASLKLSVRDIFWTQYFRGTMQFSNIDLQIKSRWENRVANLTFSYRFGNSKIQAARRRSTGLESEAGRVNQGGN</sequence>
<dbReference type="PANTHER" id="PTHR40980">
    <property type="entry name" value="PLUG DOMAIN-CONTAINING PROTEIN"/>
    <property type="match status" value="1"/>
</dbReference>
<dbReference type="GO" id="GO:0009279">
    <property type="term" value="C:cell outer membrane"/>
    <property type="evidence" value="ECO:0007669"/>
    <property type="project" value="UniProtKB-SubCell"/>
</dbReference>
<dbReference type="Gene3D" id="2.60.40.1120">
    <property type="entry name" value="Carboxypeptidase-like, regulatory domain"/>
    <property type="match status" value="1"/>
</dbReference>